<proteinExistence type="predicted"/>
<dbReference type="RefSeq" id="WP_183641563.1">
    <property type="nucleotide sequence ID" value="NZ_JACHBL010000001.1"/>
</dbReference>
<name>A0A7W8YAX0_9MICC</name>
<sequence length="274" mass="28823">MLAEPLPEISLGRFQRSLLLPLLLPWLPPREGCGKLVWTSATLAVTQGTDATRVDTITLSSGEQVTVAVRKYRTGGQPGRKIDSGQQPTPNYGDFSATSAGSQKAWANGVTSDQSTKYVVPSGTTTSVLNFNQGTSSSAKGTTRGSETLTFSFASSTGKALTPVPISFNAYDITSQQANMNNAAYYTDQLSFSGATDRYGTAVGTPKTYVTTTTTTSTSSTETNTSTTSGNYIPITLKPSSATPSITYANVSTTRLVASSNFQYAGIGDVTICF</sequence>
<dbReference type="EMBL" id="JACHBL010000001">
    <property type="protein sequence ID" value="MBB5598179.1"/>
    <property type="molecule type" value="Genomic_DNA"/>
</dbReference>
<evidence type="ECO:0000256" key="1">
    <source>
        <dbReference type="SAM" id="MobiDB-lite"/>
    </source>
</evidence>
<feature type="compositionally biased region" description="Polar residues" evidence="1">
    <location>
        <begin position="84"/>
        <end position="98"/>
    </location>
</feature>
<reference evidence="2 3" key="1">
    <citation type="submission" date="2020-08" db="EMBL/GenBank/DDBJ databases">
        <title>Sequencing the genomes of 1000 actinobacteria strains.</title>
        <authorList>
            <person name="Klenk H.-P."/>
        </authorList>
    </citation>
    <scope>NUCLEOTIDE SEQUENCE [LARGE SCALE GENOMIC DNA]</scope>
    <source>
        <strain evidence="2 3">DSM 23694</strain>
    </source>
</reference>
<protein>
    <submittedName>
        <fullName evidence="2">Uncharacterized protein</fullName>
    </submittedName>
</protein>
<dbReference type="Proteomes" id="UP000523863">
    <property type="component" value="Unassembled WGS sequence"/>
</dbReference>
<evidence type="ECO:0000313" key="3">
    <source>
        <dbReference type="Proteomes" id="UP000523863"/>
    </source>
</evidence>
<keyword evidence="3" id="KW-1185">Reference proteome</keyword>
<comment type="caution">
    <text evidence="2">The sequence shown here is derived from an EMBL/GenBank/DDBJ whole genome shotgun (WGS) entry which is preliminary data.</text>
</comment>
<feature type="region of interest" description="Disordered" evidence="1">
    <location>
        <begin position="75"/>
        <end position="98"/>
    </location>
</feature>
<dbReference type="AlphaFoldDB" id="A0A7W8YAX0"/>
<gene>
    <name evidence="2" type="ORF">BKA12_001259</name>
</gene>
<evidence type="ECO:0000313" key="2">
    <source>
        <dbReference type="EMBL" id="MBB5598179.1"/>
    </source>
</evidence>
<accession>A0A7W8YAX0</accession>
<organism evidence="2 3">
    <name type="scientific">Neomicrococcus lactis</name>
    <dbReference type="NCBI Taxonomy" id="732241"/>
    <lineage>
        <taxon>Bacteria</taxon>
        <taxon>Bacillati</taxon>
        <taxon>Actinomycetota</taxon>
        <taxon>Actinomycetes</taxon>
        <taxon>Micrococcales</taxon>
        <taxon>Micrococcaceae</taxon>
        <taxon>Neomicrococcus</taxon>
    </lineage>
</organism>